<protein>
    <submittedName>
        <fullName evidence="1">Uncharacterized protein</fullName>
    </submittedName>
</protein>
<name>A0ABW8SAG1_9CLOT</name>
<keyword evidence="2" id="KW-1185">Reference proteome</keyword>
<organism evidence="1 2">
    <name type="scientific">Candidatus Clostridium helianthi</name>
    <dbReference type="NCBI Taxonomy" id="3381660"/>
    <lineage>
        <taxon>Bacteria</taxon>
        <taxon>Bacillati</taxon>
        <taxon>Bacillota</taxon>
        <taxon>Clostridia</taxon>
        <taxon>Eubacteriales</taxon>
        <taxon>Clostridiaceae</taxon>
        <taxon>Clostridium</taxon>
    </lineage>
</organism>
<evidence type="ECO:0000313" key="1">
    <source>
        <dbReference type="EMBL" id="MFL0167714.1"/>
    </source>
</evidence>
<sequence length="86" mass="9830">MFKSSKEFETAMYDILVQIRDNPDNRDILSKLGDIDFDDPLKRCLELHLIEGLHPQNTASGSLTIDIIGKIRISYDGLKFVENFNS</sequence>
<accession>A0ABW8SAG1</accession>
<gene>
    <name evidence="1" type="ORF">ACJDTP_21810</name>
</gene>
<proteinExistence type="predicted"/>
<evidence type="ECO:0000313" key="2">
    <source>
        <dbReference type="Proteomes" id="UP001623600"/>
    </source>
</evidence>
<dbReference type="Proteomes" id="UP001623600">
    <property type="component" value="Unassembled WGS sequence"/>
</dbReference>
<reference evidence="1 2" key="1">
    <citation type="submission" date="2024-11" db="EMBL/GenBank/DDBJ databases">
        <authorList>
            <person name="Heng Y.C."/>
            <person name="Lim A.C.H."/>
            <person name="Lee J.K.Y."/>
            <person name="Kittelmann S."/>
        </authorList>
    </citation>
    <scope>NUCLEOTIDE SEQUENCE [LARGE SCALE GENOMIC DNA]</scope>
    <source>
        <strain evidence="1 2">WILCCON 0112</strain>
    </source>
</reference>
<dbReference type="EMBL" id="JBJIAB010000037">
    <property type="protein sequence ID" value="MFL0167714.1"/>
    <property type="molecule type" value="Genomic_DNA"/>
</dbReference>
<dbReference type="RefSeq" id="WP_406762456.1">
    <property type="nucleotide sequence ID" value="NZ_JBJIAB010000037.1"/>
</dbReference>
<comment type="caution">
    <text evidence="1">The sequence shown here is derived from an EMBL/GenBank/DDBJ whole genome shotgun (WGS) entry which is preliminary data.</text>
</comment>